<evidence type="ECO:0000313" key="2">
    <source>
        <dbReference type="Proteomes" id="UP000296988"/>
    </source>
</evidence>
<proteinExistence type="predicted"/>
<dbReference type="EMBL" id="MK737937">
    <property type="protein sequence ID" value="QBZ71301.1"/>
    <property type="molecule type" value="Genomic_DNA"/>
</dbReference>
<keyword evidence="2" id="KW-1185">Reference proteome</keyword>
<organism evidence="1 2">
    <name type="scientific">Raoultella phage RP180</name>
    <dbReference type="NCBI Taxonomy" id="2565500"/>
    <lineage>
        <taxon>Viruses</taxon>
        <taxon>Duplodnaviria</taxon>
        <taxon>Heunggongvirae</taxon>
        <taxon>Uroviricota</taxon>
        <taxon>Caudoviricetes</taxon>
        <taxon>Sarkviridae</taxon>
        <taxon>Guernseyvirinae</taxon>
        <taxon>Kagunavirus</taxon>
        <taxon>Kagunavirus RP180</taxon>
    </lineage>
</organism>
<name>A0A4D6DY71_9CAUD</name>
<protein>
    <submittedName>
        <fullName evidence="1">Uncharacterized protein</fullName>
    </submittedName>
</protein>
<sequence length="80" mass="8706">MMEELICVKSKLSEFKPGGLYSSYSTSDYDYVIDETGGEWVVDQFGDDEFGIFDGGLKASFTTASNHDARADDSEGGCRG</sequence>
<accession>A0A4D6DY71</accession>
<gene>
    <name evidence="1" type="ORF">RP180_46</name>
</gene>
<reference evidence="2" key="1">
    <citation type="submission" date="2019-04" db="EMBL/GenBank/DDBJ databases">
        <authorList>
            <person name="Morozova V.V."/>
            <person name="Tikunov A.Y."/>
            <person name="Fofanov M.V."/>
            <person name="Tikunova N.V."/>
        </authorList>
    </citation>
    <scope>NUCLEOTIDE SEQUENCE [LARGE SCALE GENOMIC DNA]</scope>
</reference>
<dbReference type="Proteomes" id="UP000296988">
    <property type="component" value="Segment"/>
</dbReference>
<evidence type="ECO:0000313" key="1">
    <source>
        <dbReference type="EMBL" id="QBZ71301.1"/>
    </source>
</evidence>